<dbReference type="CDD" id="cd08422">
    <property type="entry name" value="PBP2_CrgA_like"/>
    <property type="match status" value="1"/>
</dbReference>
<dbReference type="InterPro" id="IPR058163">
    <property type="entry name" value="LysR-type_TF_proteobact-type"/>
</dbReference>
<organism evidence="6 7">
    <name type="scientific">Paraburkholderia dioscoreae</name>
    <dbReference type="NCBI Taxonomy" id="2604047"/>
    <lineage>
        <taxon>Bacteria</taxon>
        <taxon>Pseudomonadati</taxon>
        <taxon>Pseudomonadota</taxon>
        <taxon>Betaproteobacteria</taxon>
        <taxon>Burkholderiales</taxon>
        <taxon>Burkholderiaceae</taxon>
        <taxon>Paraburkholderia</taxon>
    </lineage>
</organism>
<dbReference type="SUPFAM" id="SSF53850">
    <property type="entry name" value="Periplasmic binding protein-like II"/>
    <property type="match status" value="1"/>
</dbReference>
<keyword evidence="3" id="KW-0238">DNA-binding</keyword>
<dbReference type="SUPFAM" id="SSF46785">
    <property type="entry name" value="Winged helix' DNA-binding domain"/>
    <property type="match status" value="1"/>
</dbReference>
<dbReference type="InterPro" id="IPR036390">
    <property type="entry name" value="WH_DNA-bd_sf"/>
</dbReference>
<feature type="domain" description="HTH lysR-type" evidence="5">
    <location>
        <begin position="61"/>
        <end position="118"/>
    </location>
</feature>
<dbReference type="FunFam" id="1.10.10.10:FF:000001">
    <property type="entry name" value="LysR family transcriptional regulator"/>
    <property type="match status" value="1"/>
</dbReference>
<protein>
    <submittedName>
        <fullName evidence="6">Transcriptional regulator</fullName>
    </submittedName>
</protein>
<keyword evidence="2" id="KW-0805">Transcription regulation</keyword>
<dbReference type="Gene3D" id="3.40.190.290">
    <property type="match status" value="1"/>
</dbReference>
<name>A0A5Q4ZVJ8_9BURK</name>
<dbReference type="PROSITE" id="PS50931">
    <property type="entry name" value="HTH_LYSR"/>
    <property type="match status" value="1"/>
</dbReference>
<keyword evidence="7" id="KW-1185">Reference proteome</keyword>
<evidence type="ECO:0000256" key="2">
    <source>
        <dbReference type="ARBA" id="ARBA00023015"/>
    </source>
</evidence>
<gene>
    <name evidence="6" type="ORF">PDMSB3_2698</name>
</gene>
<dbReference type="GO" id="GO:0003677">
    <property type="term" value="F:DNA binding"/>
    <property type="evidence" value="ECO:0007669"/>
    <property type="project" value="UniProtKB-KW"/>
</dbReference>
<evidence type="ECO:0000259" key="5">
    <source>
        <dbReference type="PROSITE" id="PS50931"/>
    </source>
</evidence>
<sequence>MCMLSDQTGLARRCLSAIFSGMRIRITHAAGIATDIVSYPALTASAGRRAQAQPTLDSDMDYFAAVRTFVRAAELGSLTRAAQELSIKTSTASRHLNELEADLRIALFNRSTRGLSLTEGGKVFYARVSEVLTQLKDARDATSSLNQSPSGVLRVTLPVSFGRKHVVPHIGEFMDRYRDIDVEAIFTDDILNLIESQIDLGIRIGALQDSSLMARRLAPHREVACAAPAYAKACGVPVTPGALKDHACLMFSRTVGNVWYVRPRNDTAAEWQKATVNGRLTLDDTDALLAVALAGRGIALLPNWLAYEPLGDGRLTNILPDWEIRSSREEASIWAVYPRKKTVSSKVRSFIDFLADKFEGAPY</sequence>
<reference evidence="6 7" key="1">
    <citation type="submission" date="2019-08" db="EMBL/GenBank/DDBJ databases">
        <authorList>
            <person name="Herpell B J."/>
        </authorList>
    </citation>
    <scope>NUCLEOTIDE SEQUENCE [LARGE SCALE GENOMIC DNA]</scope>
    <source>
        <strain evidence="7">Msb3</strain>
    </source>
</reference>
<proteinExistence type="inferred from homology"/>
<accession>A0A5Q4ZVJ8</accession>
<evidence type="ECO:0000256" key="1">
    <source>
        <dbReference type="ARBA" id="ARBA00009437"/>
    </source>
</evidence>
<evidence type="ECO:0000313" key="6">
    <source>
        <dbReference type="EMBL" id="VVD33982.1"/>
    </source>
</evidence>
<dbReference type="Pfam" id="PF03466">
    <property type="entry name" value="LysR_substrate"/>
    <property type="match status" value="1"/>
</dbReference>
<dbReference type="PANTHER" id="PTHR30537:SF5">
    <property type="entry name" value="HTH-TYPE TRANSCRIPTIONAL ACTIVATOR TTDR-RELATED"/>
    <property type="match status" value="1"/>
</dbReference>
<dbReference type="InterPro" id="IPR005119">
    <property type="entry name" value="LysR_subst-bd"/>
</dbReference>
<dbReference type="Pfam" id="PF00126">
    <property type="entry name" value="HTH_1"/>
    <property type="match status" value="1"/>
</dbReference>
<dbReference type="PANTHER" id="PTHR30537">
    <property type="entry name" value="HTH-TYPE TRANSCRIPTIONAL REGULATOR"/>
    <property type="match status" value="1"/>
</dbReference>
<dbReference type="GO" id="GO:0003700">
    <property type="term" value="F:DNA-binding transcription factor activity"/>
    <property type="evidence" value="ECO:0007669"/>
    <property type="project" value="InterPro"/>
</dbReference>
<comment type="similarity">
    <text evidence="1">Belongs to the LysR transcriptional regulatory family.</text>
</comment>
<dbReference type="Proteomes" id="UP000325811">
    <property type="component" value="Chromosome II"/>
</dbReference>
<evidence type="ECO:0000256" key="3">
    <source>
        <dbReference type="ARBA" id="ARBA00023125"/>
    </source>
</evidence>
<keyword evidence="4" id="KW-0804">Transcription</keyword>
<dbReference type="InterPro" id="IPR036388">
    <property type="entry name" value="WH-like_DNA-bd_sf"/>
</dbReference>
<evidence type="ECO:0000313" key="7">
    <source>
        <dbReference type="Proteomes" id="UP000325811"/>
    </source>
</evidence>
<dbReference type="KEGG" id="pdio:PDMSB3_2698.1"/>
<dbReference type="EMBL" id="LR699554">
    <property type="protein sequence ID" value="VVD33982.1"/>
    <property type="molecule type" value="Genomic_DNA"/>
</dbReference>
<evidence type="ECO:0000256" key="4">
    <source>
        <dbReference type="ARBA" id="ARBA00023163"/>
    </source>
</evidence>
<dbReference type="InterPro" id="IPR000847">
    <property type="entry name" value="LysR_HTH_N"/>
</dbReference>
<dbReference type="Gene3D" id="1.10.10.10">
    <property type="entry name" value="Winged helix-like DNA-binding domain superfamily/Winged helix DNA-binding domain"/>
    <property type="match status" value="1"/>
</dbReference>
<dbReference type="AlphaFoldDB" id="A0A5Q4ZVJ8"/>